<comment type="caution">
    <text evidence="5">The sequence shown here is derived from an EMBL/GenBank/DDBJ whole genome shotgun (WGS) entry which is preliminary data.</text>
</comment>
<dbReference type="Gene3D" id="3.40.50.300">
    <property type="entry name" value="P-loop containing nucleotide triphosphate hydrolases"/>
    <property type="match status" value="1"/>
</dbReference>
<keyword evidence="1" id="KW-0547">Nucleotide-binding</keyword>
<evidence type="ECO:0000256" key="3">
    <source>
        <dbReference type="ARBA" id="ARBA00023125"/>
    </source>
</evidence>
<dbReference type="GO" id="GO:0006310">
    <property type="term" value="P:DNA recombination"/>
    <property type="evidence" value="ECO:0007669"/>
    <property type="project" value="TreeGrafter"/>
</dbReference>
<dbReference type="GO" id="GO:0043138">
    <property type="term" value="F:3'-5' DNA helicase activity"/>
    <property type="evidence" value="ECO:0007669"/>
    <property type="project" value="TreeGrafter"/>
</dbReference>
<dbReference type="GO" id="GO:0003677">
    <property type="term" value="F:DNA binding"/>
    <property type="evidence" value="ECO:0007669"/>
    <property type="project" value="UniProtKB-KW"/>
</dbReference>
<dbReference type="GO" id="GO:0006270">
    <property type="term" value="P:DNA replication initiation"/>
    <property type="evidence" value="ECO:0007669"/>
    <property type="project" value="TreeGrafter"/>
</dbReference>
<dbReference type="Pfam" id="PF04851">
    <property type="entry name" value="ResIII"/>
    <property type="match status" value="1"/>
</dbReference>
<dbReference type="RefSeq" id="WP_303494470.1">
    <property type="nucleotide sequence ID" value="NZ_JAUOPB010000237.1"/>
</dbReference>
<evidence type="ECO:0000256" key="1">
    <source>
        <dbReference type="ARBA" id="ARBA00022741"/>
    </source>
</evidence>
<dbReference type="InterPro" id="IPR027417">
    <property type="entry name" value="P-loop_NTPase"/>
</dbReference>
<dbReference type="GO" id="GO:0016787">
    <property type="term" value="F:hydrolase activity"/>
    <property type="evidence" value="ECO:0007669"/>
    <property type="project" value="InterPro"/>
</dbReference>
<gene>
    <name evidence="5" type="ORF">Q4521_21565</name>
</gene>
<accession>A0AAW7XEW7</accession>
<dbReference type="GO" id="GO:0006302">
    <property type="term" value="P:double-strand break repair"/>
    <property type="evidence" value="ECO:0007669"/>
    <property type="project" value="TreeGrafter"/>
</dbReference>
<keyword evidence="5" id="KW-0378">Hydrolase</keyword>
<name>A0AAW7XEW7_9GAMM</name>
<protein>
    <submittedName>
        <fullName evidence="5">DEAD/DEAH box helicase family protein</fullName>
    </submittedName>
</protein>
<evidence type="ECO:0000313" key="6">
    <source>
        <dbReference type="Proteomes" id="UP001169760"/>
    </source>
</evidence>
<keyword evidence="5" id="KW-0347">Helicase</keyword>
<sequence>GLENKGVFEIYHLQIDRVSFDDASKGLPVLSELQQNAFNEIVSSFVEKDVCLFQGVTGSGKTEIYVHLIQKVIEQGKQVLFLVPEIALTT</sequence>
<organism evidence="5 6">
    <name type="scientific">Saccharophagus degradans</name>
    <dbReference type="NCBI Taxonomy" id="86304"/>
    <lineage>
        <taxon>Bacteria</taxon>
        <taxon>Pseudomonadati</taxon>
        <taxon>Pseudomonadota</taxon>
        <taxon>Gammaproteobacteria</taxon>
        <taxon>Cellvibrionales</taxon>
        <taxon>Cellvibrionaceae</taxon>
        <taxon>Saccharophagus</taxon>
    </lineage>
</organism>
<keyword evidence="3" id="KW-0238">DNA-binding</keyword>
<evidence type="ECO:0000313" key="5">
    <source>
        <dbReference type="EMBL" id="MDO6425083.1"/>
    </source>
</evidence>
<feature type="domain" description="Helicase/UvrB N-terminal" evidence="4">
    <location>
        <begin position="30"/>
        <end position="89"/>
    </location>
</feature>
<dbReference type="AlphaFoldDB" id="A0AAW7XEW7"/>
<dbReference type="InterPro" id="IPR006935">
    <property type="entry name" value="Helicase/UvrB_N"/>
</dbReference>
<dbReference type="PANTHER" id="PTHR30580:SF0">
    <property type="entry name" value="PRIMOSOMAL PROTEIN N"/>
    <property type="match status" value="1"/>
</dbReference>
<dbReference type="PANTHER" id="PTHR30580">
    <property type="entry name" value="PRIMOSOMAL PROTEIN N"/>
    <property type="match status" value="1"/>
</dbReference>
<feature type="non-terminal residue" evidence="5">
    <location>
        <position position="90"/>
    </location>
</feature>
<dbReference type="GO" id="GO:0005524">
    <property type="term" value="F:ATP binding"/>
    <property type="evidence" value="ECO:0007669"/>
    <property type="project" value="UniProtKB-KW"/>
</dbReference>
<dbReference type="EMBL" id="JAUOPB010000237">
    <property type="protein sequence ID" value="MDO6425083.1"/>
    <property type="molecule type" value="Genomic_DNA"/>
</dbReference>
<evidence type="ECO:0000256" key="2">
    <source>
        <dbReference type="ARBA" id="ARBA00022840"/>
    </source>
</evidence>
<evidence type="ECO:0000259" key="4">
    <source>
        <dbReference type="Pfam" id="PF04851"/>
    </source>
</evidence>
<dbReference type="Proteomes" id="UP001169760">
    <property type="component" value="Unassembled WGS sequence"/>
</dbReference>
<keyword evidence="2" id="KW-0067">ATP-binding</keyword>
<reference evidence="5" key="1">
    <citation type="submission" date="2023-07" db="EMBL/GenBank/DDBJ databases">
        <title>Genome content predicts the carbon catabolic preferences of heterotrophic bacteria.</title>
        <authorList>
            <person name="Gralka M."/>
        </authorList>
    </citation>
    <scope>NUCLEOTIDE SEQUENCE</scope>
    <source>
        <strain evidence="5">I3M17_2</strain>
    </source>
</reference>
<feature type="non-terminal residue" evidence="5">
    <location>
        <position position="1"/>
    </location>
</feature>
<proteinExistence type="predicted"/>
<dbReference type="SUPFAM" id="SSF52540">
    <property type="entry name" value="P-loop containing nucleoside triphosphate hydrolases"/>
    <property type="match status" value="1"/>
</dbReference>